<organism evidence="1 2">
    <name type="scientific">Inconstantimicrobium mannanitabidum</name>
    <dbReference type="NCBI Taxonomy" id="1604901"/>
    <lineage>
        <taxon>Bacteria</taxon>
        <taxon>Bacillati</taxon>
        <taxon>Bacillota</taxon>
        <taxon>Clostridia</taxon>
        <taxon>Eubacteriales</taxon>
        <taxon>Clostridiaceae</taxon>
        <taxon>Inconstantimicrobium</taxon>
    </lineage>
</organism>
<comment type="caution">
    <text evidence="1">The sequence shown here is derived from an EMBL/GenBank/DDBJ whole genome shotgun (WGS) entry which is preliminary data.</text>
</comment>
<protein>
    <submittedName>
        <fullName evidence="1">ABC transporter permease</fullName>
    </submittedName>
</protein>
<sequence length="378" mass="41821">MNGVISQVRKTFKSLFREDKITFISFIILPLVMAAIYGTMQAKSFDGKNNDMTAIKTQFVYNEQSDKGKILTSVLKESQVKNFIDTTSNDADCEVTISENFNDIKVKSIHCSDAKMSIVTSFVRSFSHNLNQYQVISNIASLQISGQEKEKLIKNMVEELQSIQKSPAVEEKIISGYKTLGSYEYYGIATFSFTSIILILILVNKFFADKNQGIVKRSFATPISKSKYLLGYAISSTLTAFLINLTYVIICRVAGISFKGNLLGIFLVAFVQSLLQGAMATTVIAFIKNKNIVNSVLGIFIVLPAIIGGVFYNGEIIEGNFFKTLNALSPNTLVLNAYKTISITNSISNAMGYIVCMIVIALVLITVSTIKVKVKWED</sequence>
<evidence type="ECO:0000313" key="2">
    <source>
        <dbReference type="Proteomes" id="UP001058074"/>
    </source>
</evidence>
<dbReference type="Proteomes" id="UP001058074">
    <property type="component" value="Unassembled WGS sequence"/>
</dbReference>
<reference evidence="1" key="1">
    <citation type="journal article" date="2025" name="Int. J. Syst. Evol. Microbiol.">
        <title>Inconstantimicrobium mannanitabidum sp. nov., a novel member of the family Clostridiaceae isolated from anoxic soil under the treatment of reductive soil disinfestation.</title>
        <authorList>
            <person name="Ueki A."/>
            <person name="Tonouchi A."/>
            <person name="Honma S."/>
            <person name="Kaku N."/>
            <person name="Ueki K."/>
        </authorList>
    </citation>
    <scope>NUCLEOTIDE SEQUENCE</scope>
    <source>
        <strain evidence="1">TW13</strain>
    </source>
</reference>
<dbReference type="EMBL" id="BROD01000001">
    <property type="protein sequence ID" value="GKX68489.1"/>
    <property type="molecule type" value="Genomic_DNA"/>
</dbReference>
<keyword evidence="2" id="KW-1185">Reference proteome</keyword>
<name>A0ACB5RHA5_9CLOT</name>
<evidence type="ECO:0000313" key="1">
    <source>
        <dbReference type="EMBL" id="GKX68489.1"/>
    </source>
</evidence>
<gene>
    <name evidence="1" type="ORF">rsdtw13_37470</name>
</gene>
<proteinExistence type="predicted"/>
<accession>A0ACB5RHA5</accession>